<evidence type="ECO:0000313" key="3">
    <source>
        <dbReference type="EMBL" id="HIX56064.1"/>
    </source>
</evidence>
<dbReference type="GO" id="GO:0006814">
    <property type="term" value="P:sodium ion transport"/>
    <property type="evidence" value="ECO:0007669"/>
    <property type="project" value="InterPro"/>
</dbReference>
<feature type="transmembrane region" description="Helical" evidence="2">
    <location>
        <begin position="365"/>
        <end position="390"/>
    </location>
</feature>
<feature type="transmembrane region" description="Helical" evidence="2">
    <location>
        <begin position="303"/>
        <end position="323"/>
    </location>
</feature>
<feature type="transmembrane region" description="Helical" evidence="2">
    <location>
        <begin position="162"/>
        <end position="184"/>
    </location>
</feature>
<feature type="transmembrane region" description="Helical" evidence="2">
    <location>
        <begin position="276"/>
        <end position="296"/>
    </location>
</feature>
<feature type="transmembrane region" description="Helical" evidence="2">
    <location>
        <begin position="329"/>
        <end position="353"/>
    </location>
</feature>
<comment type="similarity">
    <text evidence="1">Belongs to the sodium:galactoside symporter (TC 2.A.2) family.</text>
</comment>
<feature type="transmembrane region" description="Helical" evidence="2">
    <location>
        <begin position="49"/>
        <end position="69"/>
    </location>
</feature>
<reference evidence="3" key="1">
    <citation type="journal article" date="2021" name="PeerJ">
        <title>Extensive microbial diversity within the chicken gut microbiome revealed by metagenomics and culture.</title>
        <authorList>
            <person name="Gilroy R."/>
            <person name="Ravi A."/>
            <person name="Getino M."/>
            <person name="Pursley I."/>
            <person name="Horton D.L."/>
            <person name="Alikhan N.F."/>
            <person name="Baker D."/>
            <person name="Gharbi K."/>
            <person name="Hall N."/>
            <person name="Watson M."/>
            <person name="Adriaenssens E.M."/>
            <person name="Foster-Nyarko E."/>
            <person name="Jarju S."/>
            <person name="Secka A."/>
            <person name="Antonio M."/>
            <person name="Oren A."/>
            <person name="Chaudhuri R.R."/>
            <person name="La Ragione R."/>
            <person name="Hildebrand F."/>
            <person name="Pallen M.J."/>
        </authorList>
    </citation>
    <scope>NUCLEOTIDE SEQUENCE</scope>
    <source>
        <strain evidence="3">USASDec5-558</strain>
    </source>
</reference>
<dbReference type="PANTHER" id="PTHR11328:SF24">
    <property type="entry name" value="MAJOR FACILITATOR SUPERFAMILY (MFS) PROFILE DOMAIN-CONTAINING PROTEIN"/>
    <property type="match status" value="1"/>
</dbReference>
<comment type="caution">
    <text evidence="3">The sequence shown here is derived from an EMBL/GenBank/DDBJ whole genome shotgun (WGS) entry which is preliminary data.</text>
</comment>
<dbReference type="GO" id="GO:0015293">
    <property type="term" value="F:symporter activity"/>
    <property type="evidence" value="ECO:0007669"/>
    <property type="project" value="InterPro"/>
</dbReference>
<dbReference type="InterPro" id="IPR001927">
    <property type="entry name" value="Na/Gal_symport"/>
</dbReference>
<reference evidence="3" key="2">
    <citation type="submission" date="2021-04" db="EMBL/GenBank/DDBJ databases">
        <authorList>
            <person name="Gilroy R."/>
        </authorList>
    </citation>
    <scope>NUCLEOTIDE SEQUENCE</scope>
    <source>
        <strain evidence="3">USASDec5-558</strain>
    </source>
</reference>
<dbReference type="CDD" id="cd17332">
    <property type="entry name" value="MFS_MelB_like"/>
    <property type="match status" value="1"/>
</dbReference>
<evidence type="ECO:0000256" key="2">
    <source>
        <dbReference type="SAM" id="Phobius"/>
    </source>
</evidence>
<dbReference type="InterPro" id="IPR039672">
    <property type="entry name" value="MFS_2"/>
</dbReference>
<feature type="transmembrane region" description="Helical" evidence="2">
    <location>
        <begin position="410"/>
        <end position="436"/>
    </location>
</feature>
<feature type="transmembrane region" description="Helical" evidence="2">
    <location>
        <begin position="240"/>
        <end position="264"/>
    </location>
</feature>
<dbReference type="EMBL" id="DXEV01000025">
    <property type="protein sequence ID" value="HIX56064.1"/>
    <property type="molecule type" value="Genomic_DNA"/>
</dbReference>
<feature type="transmembrane region" description="Helical" evidence="2">
    <location>
        <begin position="190"/>
        <end position="211"/>
    </location>
</feature>
<evidence type="ECO:0000313" key="4">
    <source>
        <dbReference type="Proteomes" id="UP000886829"/>
    </source>
</evidence>
<keyword evidence="2" id="KW-0812">Transmembrane</keyword>
<dbReference type="InterPro" id="IPR036259">
    <property type="entry name" value="MFS_trans_sf"/>
</dbReference>
<dbReference type="Pfam" id="PF13347">
    <property type="entry name" value="MFS_2"/>
    <property type="match status" value="1"/>
</dbReference>
<dbReference type="NCBIfam" id="TIGR00792">
    <property type="entry name" value="gph"/>
    <property type="match status" value="1"/>
</dbReference>
<organism evidence="3 4">
    <name type="scientific">Candidatus Anaerobiospirillum pullistercoris</name>
    <dbReference type="NCBI Taxonomy" id="2838452"/>
    <lineage>
        <taxon>Bacteria</taxon>
        <taxon>Pseudomonadati</taxon>
        <taxon>Pseudomonadota</taxon>
        <taxon>Gammaproteobacteria</taxon>
        <taxon>Aeromonadales</taxon>
        <taxon>Succinivibrionaceae</taxon>
        <taxon>Anaerobiospirillum</taxon>
    </lineage>
</organism>
<dbReference type="GO" id="GO:0005886">
    <property type="term" value="C:plasma membrane"/>
    <property type="evidence" value="ECO:0007669"/>
    <property type="project" value="TreeGrafter"/>
</dbReference>
<dbReference type="Gene3D" id="1.20.1250.20">
    <property type="entry name" value="MFS general substrate transporter like domains"/>
    <property type="match status" value="2"/>
</dbReference>
<dbReference type="PANTHER" id="PTHR11328">
    <property type="entry name" value="MAJOR FACILITATOR SUPERFAMILY DOMAIN-CONTAINING PROTEIN"/>
    <property type="match status" value="1"/>
</dbReference>
<dbReference type="Proteomes" id="UP000886829">
    <property type="component" value="Unassembled WGS sequence"/>
</dbReference>
<proteinExistence type="inferred from homology"/>
<dbReference type="GO" id="GO:0008643">
    <property type="term" value="P:carbohydrate transport"/>
    <property type="evidence" value="ECO:0007669"/>
    <property type="project" value="InterPro"/>
</dbReference>
<sequence length="464" mass="50895">MSNLEQARASLDGKTPLIGRMSFFLTDFCGNLLFCIIGSYLLYFYTDVFGLPVTVTGMLLLLTRILDAIDAPIWGSIVDHTHSKYGRSRPFFLWLAVPFALTMWLTFTTPSFLSDTGKIVYAVFTYLLAGIVYSGVQTAITSILPNLTSNHSERMILNTFRMVGGSVGAFISMTFTLPLVNLLGDGDQQLGFSLTVGMFGVIVVILMIFAFRHLREQNVERNVSIPVKDSVRAIKNNWPWIILVSVNLIVWICISVRQGTLIYYTKYVLNDEGLTAWLNGVMTLTQLIAFISMAFIVKFTHKFGAMILGAVMVALGHFGIYMSGTSVPMITAFWAIGALGQGLICAMPFGMLADTVDYGEWTNNVRAAGFLTAIGSALCIKAGSGLGGFIPTMIMGSYGYVANTQQTADSLFGISLCFIWVPIVLCALIAVPMCFYAKFEAMESKIVAELEERAQKSNLQAQAQ</sequence>
<feature type="transmembrane region" description="Helical" evidence="2">
    <location>
        <begin position="21"/>
        <end position="43"/>
    </location>
</feature>
<evidence type="ECO:0000256" key="1">
    <source>
        <dbReference type="ARBA" id="ARBA00009617"/>
    </source>
</evidence>
<dbReference type="SUPFAM" id="SSF103473">
    <property type="entry name" value="MFS general substrate transporter"/>
    <property type="match status" value="1"/>
</dbReference>
<keyword evidence="2" id="KW-1133">Transmembrane helix</keyword>
<protein>
    <submittedName>
        <fullName evidence="3">MFS transporter</fullName>
    </submittedName>
</protein>
<accession>A0A9D2B0M3</accession>
<gene>
    <name evidence="3" type="ORF">H9850_01155</name>
</gene>
<feature type="transmembrane region" description="Helical" evidence="2">
    <location>
        <begin position="119"/>
        <end position="141"/>
    </location>
</feature>
<name>A0A9D2B0M3_9GAMM</name>
<feature type="transmembrane region" description="Helical" evidence="2">
    <location>
        <begin position="90"/>
        <end position="107"/>
    </location>
</feature>
<keyword evidence="2" id="KW-0472">Membrane</keyword>
<dbReference type="AlphaFoldDB" id="A0A9D2B0M3"/>